<sequence>MTFFEGSMYLWIFLQFPALEFAHEEGGWGDTMSFGIIFAAMMLPRSRWVVTTSKLLALTLIIASICFIIPTLYHNEAVTFWCFCIFEVCCGIYFPSVAHLRERIIEDHIRARVSSVLRIPLNLFVVIGLVSNREEIVKLMKSRLGRQHRENVFGICSVGLLSAATILGVLGTDE</sequence>
<dbReference type="OrthoDB" id="263957at2759"/>
<dbReference type="EMBL" id="CAJVRM010000028">
    <property type="protein sequence ID" value="CAG8971864.1"/>
    <property type="molecule type" value="Genomic_DNA"/>
</dbReference>
<evidence type="ECO:0000256" key="9">
    <source>
        <dbReference type="ARBA" id="ARBA00023136"/>
    </source>
</evidence>
<dbReference type="Gene3D" id="1.20.1250.20">
    <property type="entry name" value="MFS general substrate transporter like domains"/>
    <property type="match status" value="1"/>
</dbReference>
<gene>
    <name evidence="13" type="ORF">HYALB_00001976</name>
</gene>
<keyword evidence="9 12" id="KW-0472">Membrane</keyword>
<comment type="caution">
    <text evidence="13">The sequence shown here is derived from an EMBL/GenBank/DDBJ whole genome shotgun (WGS) entry which is preliminary data.</text>
</comment>
<dbReference type="PANTHER" id="PTHR23516:SF1">
    <property type="entry name" value="MOLYBDATE-ANION TRANSPORTER"/>
    <property type="match status" value="1"/>
</dbReference>
<evidence type="ECO:0000256" key="4">
    <source>
        <dbReference type="ARBA" id="ARBA00022448"/>
    </source>
</evidence>
<evidence type="ECO:0000256" key="12">
    <source>
        <dbReference type="SAM" id="Phobius"/>
    </source>
</evidence>
<evidence type="ECO:0000256" key="10">
    <source>
        <dbReference type="ARBA" id="ARBA00030646"/>
    </source>
</evidence>
<keyword evidence="5" id="KW-1003">Cell membrane</keyword>
<dbReference type="GO" id="GO:0015098">
    <property type="term" value="F:molybdate ion transmembrane transporter activity"/>
    <property type="evidence" value="ECO:0007669"/>
    <property type="project" value="InterPro"/>
</dbReference>
<dbReference type="InterPro" id="IPR036259">
    <property type="entry name" value="MFS_trans_sf"/>
</dbReference>
<keyword evidence="6 12" id="KW-0812">Transmembrane</keyword>
<evidence type="ECO:0000313" key="13">
    <source>
        <dbReference type="EMBL" id="CAG8971864.1"/>
    </source>
</evidence>
<dbReference type="GO" id="GO:0005886">
    <property type="term" value="C:plasma membrane"/>
    <property type="evidence" value="ECO:0007669"/>
    <property type="project" value="UniProtKB-SubCell"/>
</dbReference>
<evidence type="ECO:0000256" key="6">
    <source>
        <dbReference type="ARBA" id="ARBA00022692"/>
    </source>
</evidence>
<evidence type="ECO:0000256" key="2">
    <source>
        <dbReference type="ARBA" id="ARBA00004651"/>
    </source>
</evidence>
<feature type="transmembrane region" description="Helical" evidence="12">
    <location>
        <begin position="78"/>
        <end position="94"/>
    </location>
</feature>
<feature type="transmembrane region" description="Helical" evidence="12">
    <location>
        <begin position="152"/>
        <end position="171"/>
    </location>
</feature>
<evidence type="ECO:0000256" key="11">
    <source>
        <dbReference type="ARBA" id="ARBA00032555"/>
    </source>
</evidence>
<evidence type="ECO:0000256" key="8">
    <source>
        <dbReference type="ARBA" id="ARBA00023065"/>
    </source>
</evidence>
<comment type="subcellular location">
    <subcellularLocation>
        <location evidence="2">Cell membrane</location>
        <topology evidence="2">Multi-pass membrane protein</topology>
    </subcellularLocation>
</comment>
<feature type="transmembrane region" description="Helical" evidence="12">
    <location>
        <begin position="55"/>
        <end position="72"/>
    </location>
</feature>
<accession>A0A9N9Q1N4</accession>
<keyword evidence="14" id="KW-1185">Reference proteome</keyword>
<evidence type="ECO:0000256" key="5">
    <source>
        <dbReference type="ARBA" id="ARBA00022475"/>
    </source>
</evidence>
<reference evidence="13" key="1">
    <citation type="submission" date="2021-07" db="EMBL/GenBank/DDBJ databases">
        <authorList>
            <person name="Durling M."/>
        </authorList>
    </citation>
    <scope>NUCLEOTIDE SEQUENCE</scope>
</reference>
<protein>
    <recommendedName>
        <fullName evidence="3">Molybdate-anion transporter</fullName>
    </recommendedName>
    <alternativeName>
        <fullName evidence="10">Major facilitator superfamily domain-containing protein 5</fullName>
    </alternativeName>
    <alternativeName>
        <fullName evidence="11">Molybdate transporter 2 homolog</fullName>
    </alternativeName>
</protein>
<keyword evidence="4" id="KW-0813">Transport</keyword>
<dbReference type="GO" id="GO:0006811">
    <property type="term" value="P:monoatomic ion transport"/>
    <property type="evidence" value="ECO:0007669"/>
    <property type="project" value="UniProtKB-KW"/>
</dbReference>
<dbReference type="PANTHER" id="PTHR23516">
    <property type="entry name" value="SAM (S-ADENOSYL METHIONINE) TRANSPORTER"/>
    <property type="match status" value="1"/>
</dbReference>
<evidence type="ECO:0000256" key="3">
    <source>
        <dbReference type="ARBA" id="ARBA00021242"/>
    </source>
</evidence>
<dbReference type="Proteomes" id="UP000701801">
    <property type="component" value="Unassembled WGS sequence"/>
</dbReference>
<organism evidence="13 14">
    <name type="scientific">Hymenoscyphus albidus</name>
    <dbReference type="NCBI Taxonomy" id="595503"/>
    <lineage>
        <taxon>Eukaryota</taxon>
        <taxon>Fungi</taxon>
        <taxon>Dikarya</taxon>
        <taxon>Ascomycota</taxon>
        <taxon>Pezizomycotina</taxon>
        <taxon>Leotiomycetes</taxon>
        <taxon>Helotiales</taxon>
        <taxon>Helotiaceae</taxon>
        <taxon>Hymenoscyphus</taxon>
    </lineage>
</organism>
<evidence type="ECO:0000256" key="7">
    <source>
        <dbReference type="ARBA" id="ARBA00022989"/>
    </source>
</evidence>
<comment type="function">
    <text evidence="1">Mediates high-affinity intracellular uptake of the rare oligo-element molybdenum.</text>
</comment>
<evidence type="ECO:0000256" key="1">
    <source>
        <dbReference type="ARBA" id="ARBA00003019"/>
    </source>
</evidence>
<name>A0A9N9Q1N4_9HELO</name>
<keyword evidence="7 12" id="KW-1133">Transmembrane helix</keyword>
<evidence type="ECO:0000313" key="14">
    <source>
        <dbReference type="Proteomes" id="UP000701801"/>
    </source>
</evidence>
<dbReference type="InterPro" id="IPR008509">
    <property type="entry name" value="MOT2/MFSD5"/>
</dbReference>
<feature type="transmembrane region" description="Helical" evidence="12">
    <location>
        <begin position="115"/>
        <end position="132"/>
    </location>
</feature>
<dbReference type="AlphaFoldDB" id="A0A9N9Q1N4"/>
<proteinExistence type="predicted"/>
<keyword evidence="8" id="KW-0406">Ion transport</keyword>
<dbReference type="SUPFAM" id="SSF103473">
    <property type="entry name" value="MFS general substrate transporter"/>
    <property type="match status" value="1"/>
</dbReference>